<dbReference type="EMBL" id="JBBKAI010000002">
    <property type="protein sequence ID" value="MEJ8655739.1"/>
    <property type="molecule type" value="Genomic_DNA"/>
</dbReference>
<evidence type="ECO:0000313" key="2">
    <source>
        <dbReference type="Proteomes" id="UP001375539"/>
    </source>
</evidence>
<keyword evidence="1" id="KW-0067">ATP-binding</keyword>
<keyword evidence="1" id="KW-0547">Nucleotide-binding</keyword>
<accession>A0ACC6QBW4</accession>
<comment type="caution">
    <text evidence="1">The sequence shown here is derived from an EMBL/GenBank/DDBJ whole genome shotgun (WGS) entry which is preliminary data.</text>
</comment>
<gene>
    <name evidence="1" type="ORF">WKI58_04215</name>
</gene>
<protein>
    <submittedName>
        <fullName evidence="1">ABC transporter ATP-binding protein</fullName>
    </submittedName>
</protein>
<proteinExistence type="predicted"/>
<sequence>MIGVAPPDYDPAAPRTATTLPVGTPATVRSYVHELMRRHRRAFALLIGVNTVAVVASMAGPWLLGSLVERAADGARELHLERTAALFALALVVQAVFVRLVRLRGAVLGERMLADLREDFLVRSVGLPPGVLERAGTGDLLSRITTDIDRLANAMREAVPQLTIGVFWVVLLLGGLTVTAPPLAPAVLVALPVLVLGCRWYFRRAPSAYRSEAAGYAAVAAVLAETVDAGRTVEAHRLGARRVALSDRRIKEWTAWERYTLWLRSVLFPVINITHATVLGSVLMIGGVFVLQGWISIGQLTTGALIAQMMVDPVNLILRWYDELQVAQVSLARLVGVREIEPDAGDAEVRPDGRAVRADEVRFGYREGVDVLHRVSMDVPPGTRLALVGPSGAGKSTLGRLLAGIYAPRTGRVTLGAAELSRMPAERVREHVALVNQEHHVFVGSLRDNLLLARAGAEDAELWAALGAVDAEDWAQGLDDGLDTEVGSGGLSLTPAQAQQIALARLVLADPHTLVLDEATSLLDPRAARHLERSLARVLDGRTVVAIAHRLHTAHDADVIAVVENGRITELGSHTDLVAADGAYAALWRSWHG</sequence>
<evidence type="ECO:0000313" key="1">
    <source>
        <dbReference type="EMBL" id="MEJ8655739.1"/>
    </source>
</evidence>
<keyword evidence="2" id="KW-1185">Reference proteome</keyword>
<name>A0ACC6QBW4_9ACTN</name>
<reference evidence="1" key="1">
    <citation type="submission" date="2024-03" db="EMBL/GenBank/DDBJ databases">
        <title>Novel Streptomyces species of biotechnological and ecological value are a feature of Machair soil.</title>
        <authorList>
            <person name="Prole J.R."/>
            <person name="Goodfellow M."/>
            <person name="Allenby N."/>
            <person name="Ward A.C."/>
        </authorList>
    </citation>
    <scope>NUCLEOTIDE SEQUENCE</scope>
    <source>
        <strain evidence="1">MS1.AVA.4</strain>
    </source>
</reference>
<dbReference type="Proteomes" id="UP001375539">
    <property type="component" value="Unassembled WGS sequence"/>
</dbReference>
<organism evidence="1 2">
    <name type="scientific">Streptomyces pratisoli</name>
    <dbReference type="NCBI Taxonomy" id="3139917"/>
    <lineage>
        <taxon>Bacteria</taxon>
        <taxon>Bacillati</taxon>
        <taxon>Actinomycetota</taxon>
        <taxon>Actinomycetes</taxon>
        <taxon>Kitasatosporales</taxon>
        <taxon>Streptomycetaceae</taxon>
        <taxon>Streptomyces</taxon>
    </lineage>
</organism>